<evidence type="ECO:0000313" key="2">
    <source>
        <dbReference type="Proteomes" id="UP000317371"/>
    </source>
</evidence>
<dbReference type="EMBL" id="VIGC01000029">
    <property type="protein sequence ID" value="TQE94017.1"/>
    <property type="molecule type" value="Genomic_DNA"/>
</dbReference>
<reference evidence="1 2" key="1">
    <citation type="submission" date="2019-06" db="EMBL/GenBank/DDBJ databases">
        <title>Genome sequence of Litorilinea aerophila BAA-2444.</title>
        <authorList>
            <person name="Maclea K.S."/>
            <person name="Maurais E.G."/>
            <person name="Iannazzi L.C."/>
        </authorList>
    </citation>
    <scope>NUCLEOTIDE SEQUENCE [LARGE SCALE GENOMIC DNA]</scope>
    <source>
        <strain evidence="1 2">ATCC BAA-2444</strain>
    </source>
</reference>
<name>A0A540VB81_9CHLR</name>
<sequence length="80" mass="8020">MSFHRSRRLFYVPPISVPGHPAGNRAPGGLRGHCPAGPGAVVQGGGLHGRVQAPGEPALCGRLRGPGEGLFCPGGAGGHH</sequence>
<dbReference type="AlphaFoldDB" id="A0A540VB81"/>
<dbReference type="Proteomes" id="UP000317371">
    <property type="component" value="Unassembled WGS sequence"/>
</dbReference>
<gene>
    <name evidence="1" type="ORF">FKZ61_18760</name>
</gene>
<organism evidence="1 2">
    <name type="scientific">Litorilinea aerophila</name>
    <dbReference type="NCBI Taxonomy" id="1204385"/>
    <lineage>
        <taxon>Bacteria</taxon>
        <taxon>Bacillati</taxon>
        <taxon>Chloroflexota</taxon>
        <taxon>Caldilineae</taxon>
        <taxon>Caldilineales</taxon>
        <taxon>Caldilineaceae</taxon>
        <taxon>Litorilinea</taxon>
    </lineage>
</organism>
<accession>A0A540VB81</accession>
<protein>
    <submittedName>
        <fullName evidence="1">Uncharacterized protein</fullName>
    </submittedName>
</protein>
<dbReference type="InParanoid" id="A0A540VB81"/>
<comment type="caution">
    <text evidence="1">The sequence shown here is derived from an EMBL/GenBank/DDBJ whole genome shotgun (WGS) entry which is preliminary data.</text>
</comment>
<proteinExistence type="predicted"/>
<evidence type="ECO:0000313" key="1">
    <source>
        <dbReference type="EMBL" id="TQE94017.1"/>
    </source>
</evidence>
<keyword evidence="2" id="KW-1185">Reference proteome</keyword>